<protein>
    <submittedName>
        <fullName evidence="2">Uncharacterized protein</fullName>
    </submittedName>
</protein>
<evidence type="ECO:0000313" key="3">
    <source>
        <dbReference type="Proteomes" id="UP001144673"/>
    </source>
</evidence>
<evidence type="ECO:0000313" key="2">
    <source>
        <dbReference type="EMBL" id="KAJ4150748.1"/>
    </source>
</evidence>
<feature type="region of interest" description="Disordered" evidence="1">
    <location>
        <begin position="1"/>
        <end position="22"/>
    </location>
</feature>
<keyword evidence="3" id="KW-1185">Reference proteome</keyword>
<dbReference type="GeneID" id="80898642"/>
<dbReference type="KEGG" id="amus:LMH87_011483"/>
<comment type="caution">
    <text evidence="2">The sequence shown here is derived from an EMBL/GenBank/DDBJ whole genome shotgun (WGS) entry which is preliminary data.</text>
</comment>
<dbReference type="EMBL" id="JAJHUN010000009">
    <property type="protein sequence ID" value="KAJ4150748.1"/>
    <property type="molecule type" value="Genomic_DNA"/>
</dbReference>
<accession>A0A9W8QCL6</accession>
<name>A0A9W8QCL6_AKAMU</name>
<organism evidence="2 3">
    <name type="scientific">Akanthomyces muscarius</name>
    <name type="common">Entomopathogenic fungus</name>
    <name type="synonym">Lecanicillium muscarium</name>
    <dbReference type="NCBI Taxonomy" id="2231603"/>
    <lineage>
        <taxon>Eukaryota</taxon>
        <taxon>Fungi</taxon>
        <taxon>Dikarya</taxon>
        <taxon>Ascomycota</taxon>
        <taxon>Pezizomycotina</taxon>
        <taxon>Sordariomycetes</taxon>
        <taxon>Hypocreomycetidae</taxon>
        <taxon>Hypocreales</taxon>
        <taxon>Cordycipitaceae</taxon>
        <taxon>Akanthomyces</taxon>
    </lineage>
</organism>
<proteinExistence type="predicted"/>
<gene>
    <name evidence="2" type="ORF">LMH87_011483</name>
</gene>
<dbReference type="AlphaFoldDB" id="A0A9W8QCL6"/>
<dbReference type="Proteomes" id="UP001144673">
    <property type="component" value="Chromosome 4"/>
</dbReference>
<reference evidence="2" key="1">
    <citation type="journal article" date="2023" name="Access Microbiol">
        <title>De-novo genome assembly for Akanthomyces muscarius, a biocontrol agent of insect agricultural pests.</title>
        <authorList>
            <person name="Erdos Z."/>
            <person name="Studholme D.J."/>
            <person name="Raymond B."/>
            <person name="Sharma M."/>
        </authorList>
    </citation>
    <scope>NUCLEOTIDE SEQUENCE</scope>
    <source>
        <strain evidence="2">Ve6</strain>
    </source>
</reference>
<sequence>MAWYRRRSGAPGPPPSDRWSQQKQDITVECVPPQWDFVEALRYYYAVLWPQLVHNVQPVLDPQLHHFAFDPLAFICMHHQQIGQGSTLALRGIWFLLNYDLQLYLMSWRAYINGYLALVQQLGGVEAVFSVKNPPRGSFASILVTGITGNTTSTASQQVSGFDLLSDEEVRSAALH</sequence>
<dbReference type="RefSeq" id="XP_056052462.1">
    <property type="nucleotide sequence ID" value="XM_056200632.1"/>
</dbReference>
<evidence type="ECO:0000256" key="1">
    <source>
        <dbReference type="SAM" id="MobiDB-lite"/>
    </source>
</evidence>